<evidence type="ECO:0000313" key="2">
    <source>
        <dbReference type="Proteomes" id="UP000033935"/>
    </source>
</evidence>
<dbReference type="EMBL" id="LBWG01000001">
    <property type="protein sequence ID" value="KKR05131.1"/>
    <property type="molecule type" value="Genomic_DNA"/>
</dbReference>
<sequence length="217" mass="24711">MITLLSQRTREKFGIVDPTNPVFKVRIEFDDQSPPKITMSPYGGSFIRDISQAVLQEPVPNQGIFAYEICLGELAKIQADDQVMARKLLKRFGRLMQESIDHFSQMLSSLPKKEIFVPVVVDAMTHALVASHNLSRPFHFKWKVTCPDCVPPSQEIELSMVFFAGAVTHQHPFFEVFVELLNEAVSQIVFQKKREAIMRFLAELAFTRAVPDLKCLN</sequence>
<accession>A0A0G0MXD8</accession>
<reference evidence="1 2" key="1">
    <citation type="journal article" date="2015" name="Nature">
        <title>rRNA introns, odd ribosomes, and small enigmatic genomes across a large radiation of phyla.</title>
        <authorList>
            <person name="Brown C.T."/>
            <person name="Hug L.A."/>
            <person name="Thomas B.C."/>
            <person name="Sharon I."/>
            <person name="Castelle C.J."/>
            <person name="Singh A."/>
            <person name="Wilkins M.J."/>
            <person name="Williams K.H."/>
            <person name="Banfield J.F."/>
        </authorList>
    </citation>
    <scope>NUCLEOTIDE SEQUENCE [LARGE SCALE GENOMIC DNA]</scope>
</reference>
<evidence type="ECO:0000313" key="1">
    <source>
        <dbReference type="EMBL" id="KKR05131.1"/>
    </source>
</evidence>
<name>A0A0G0MXD8_9BACT</name>
<proteinExistence type="predicted"/>
<organism evidence="1 2">
    <name type="scientific">Candidatus Uhrbacteria bacterium GW2011_GWF2_39_13</name>
    <dbReference type="NCBI Taxonomy" id="1618995"/>
    <lineage>
        <taxon>Bacteria</taxon>
        <taxon>Candidatus Uhriibacteriota</taxon>
    </lineage>
</organism>
<protein>
    <submittedName>
        <fullName evidence="1">Uncharacterized protein</fullName>
    </submittedName>
</protein>
<gene>
    <name evidence="1" type="ORF">UT30_C0001G0090</name>
</gene>
<dbReference type="Proteomes" id="UP000033935">
    <property type="component" value="Unassembled WGS sequence"/>
</dbReference>
<dbReference type="AlphaFoldDB" id="A0A0G0MXD8"/>
<comment type="caution">
    <text evidence="1">The sequence shown here is derived from an EMBL/GenBank/DDBJ whole genome shotgun (WGS) entry which is preliminary data.</text>
</comment>